<evidence type="ECO:0000313" key="2">
    <source>
        <dbReference type="EMBL" id="ATF95282.1"/>
    </source>
</evidence>
<protein>
    <submittedName>
        <fullName evidence="2">Aconitate hydratase</fullName>
    </submittedName>
</protein>
<dbReference type="EMBL" id="CP023525">
    <property type="protein sequence ID" value="ATF95282.1"/>
    <property type="molecule type" value="Genomic_DNA"/>
</dbReference>
<proteinExistence type="predicted"/>
<sequence>MCCPTRYRAFTLQTAVSQEREERDPVAPNDNESEENRRARRIP</sequence>
<dbReference type="AlphaFoldDB" id="A0A291E5T5"/>
<dbReference type="Proteomes" id="UP000217979">
    <property type="component" value="Chromosome"/>
</dbReference>
<gene>
    <name evidence="2" type="ORF">CO704_19510</name>
</gene>
<reference evidence="2 3" key="1">
    <citation type="submission" date="2017-09" db="EMBL/GenBank/DDBJ databases">
        <title>FDA dAtabase for Regulatory Grade micrObial Sequences (FDA-ARGOS): Supporting development and validation of Infectious Disease Dx tests.</title>
        <authorList>
            <person name="Minogue T."/>
            <person name="Wolcott M."/>
            <person name="Wasieloski L."/>
            <person name="Aguilar W."/>
            <person name="Moore D."/>
            <person name="Tallon L."/>
            <person name="Sadzewicz L."/>
            <person name="Ott S."/>
            <person name="Zhao X."/>
            <person name="Nagaraj S."/>
            <person name="Vavikolanu K."/>
            <person name="Aluvathingal J."/>
            <person name="Nadendla S."/>
            <person name="Sichtig H."/>
        </authorList>
    </citation>
    <scope>NUCLEOTIDE SEQUENCE [LARGE SCALE GENOMIC DNA]</scope>
    <source>
        <strain evidence="2 3">FDAARGOS_392</strain>
    </source>
</reference>
<accession>A0A291E5T5</accession>
<evidence type="ECO:0000313" key="3">
    <source>
        <dbReference type="Proteomes" id="UP000217979"/>
    </source>
</evidence>
<organism evidence="2 3">
    <name type="scientific">Cedecea neteri</name>
    <dbReference type="NCBI Taxonomy" id="158822"/>
    <lineage>
        <taxon>Bacteria</taxon>
        <taxon>Pseudomonadati</taxon>
        <taxon>Pseudomonadota</taxon>
        <taxon>Gammaproteobacteria</taxon>
        <taxon>Enterobacterales</taxon>
        <taxon>Enterobacteriaceae</taxon>
        <taxon>Cedecea</taxon>
    </lineage>
</organism>
<name>A0A291E5T5_9ENTR</name>
<evidence type="ECO:0000256" key="1">
    <source>
        <dbReference type="SAM" id="MobiDB-lite"/>
    </source>
</evidence>
<feature type="region of interest" description="Disordered" evidence="1">
    <location>
        <begin position="14"/>
        <end position="43"/>
    </location>
</feature>